<dbReference type="RefSeq" id="WP_188562333.1">
    <property type="nucleotide sequence ID" value="NZ_BMGY01000021.1"/>
</dbReference>
<dbReference type="PANTHER" id="PTHR45947">
    <property type="entry name" value="SULFOQUINOVOSYL TRANSFERASE SQD2"/>
    <property type="match status" value="1"/>
</dbReference>
<dbReference type="InterPro" id="IPR001296">
    <property type="entry name" value="Glyco_trans_1"/>
</dbReference>
<gene>
    <name evidence="3" type="ORF">GCM10011495_24240</name>
</gene>
<comment type="caution">
    <text evidence="3">The sequence shown here is derived from an EMBL/GenBank/DDBJ whole genome shotgun (WGS) entry which is preliminary data.</text>
</comment>
<dbReference type="Pfam" id="PF00534">
    <property type="entry name" value="Glycos_transf_1"/>
    <property type="match status" value="1"/>
</dbReference>
<feature type="domain" description="Glycosyl transferase family 1" evidence="2">
    <location>
        <begin position="231"/>
        <end position="386"/>
    </location>
</feature>
<protein>
    <recommendedName>
        <fullName evidence="2">Glycosyl transferase family 1 domain-containing protein</fullName>
    </recommendedName>
</protein>
<feature type="compositionally biased region" description="Basic residues" evidence="1">
    <location>
        <begin position="422"/>
        <end position="436"/>
    </location>
</feature>
<organism evidence="3 4">
    <name type="scientific">Hymenobacter frigidus</name>
    <dbReference type="NCBI Taxonomy" id="1524095"/>
    <lineage>
        <taxon>Bacteria</taxon>
        <taxon>Pseudomonadati</taxon>
        <taxon>Bacteroidota</taxon>
        <taxon>Cytophagia</taxon>
        <taxon>Cytophagales</taxon>
        <taxon>Hymenobacteraceae</taxon>
        <taxon>Hymenobacter</taxon>
    </lineage>
</organism>
<evidence type="ECO:0000313" key="4">
    <source>
        <dbReference type="Proteomes" id="UP000637774"/>
    </source>
</evidence>
<dbReference type="PANTHER" id="PTHR45947:SF3">
    <property type="entry name" value="SULFOQUINOVOSYL TRANSFERASE SQD2"/>
    <property type="match status" value="1"/>
</dbReference>
<reference evidence="4" key="1">
    <citation type="journal article" date="2019" name="Int. J. Syst. Evol. Microbiol.">
        <title>The Global Catalogue of Microorganisms (GCM) 10K type strain sequencing project: providing services to taxonomists for standard genome sequencing and annotation.</title>
        <authorList>
            <consortium name="The Broad Institute Genomics Platform"/>
            <consortium name="The Broad Institute Genome Sequencing Center for Infectious Disease"/>
            <person name="Wu L."/>
            <person name="Ma J."/>
        </authorList>
    </citation>
    <scope>NUCLEOTIDE SEQUENCE [LARGE SCALE GENOMIC DNA]</scope>
    <source>
        <strain evidence="4">CGMCC 1.14966</strain>
    </source>
</reference>
<sequence length="450" mass="50634">MKVLVSAYACNPAQGGEGGNGFHWAWGMAQRGHRVWCFTTPEGEAGIKTFLAANAHEGAVERIQFIYPSVPGWVQFLYRWQFGVYLHYYIWQFTAWRLARELDQAVDFDLVHHATYSSLKMGSWLWRLGKPLVYGPVGGAQKAPIAFRQYLPDWFQTETMRSAFTWLLIKLDFNLRQNLRHAALVLASNDESAALARQLGAKRVELFLDTGLSESFRAATFPERPVQPVLQMLWVGRLYPNKALPLVLDALSQVASRVPFHLTVLGDGPMRDLVPGWIAQYGLVGRVTWRGGVPWTEVHAAMLSHDVFLFGSLRDSFASQFMEALATGLPIITLNHQGARTFLPDAAAIKASVESPAVATAAMARAVEYVYDHPAARRAMGRAGYEFALRQTWPQRLTRLLGLLRQAGIGPAMEELPLARRHHRYQQAHRRHHKSGRPFPSRQSLPADRT</sequence>
<keyword evidence="4" id="KW-1185">Reference proteome</keyword>
<evidence type="ECO:0000313" key="3">
    <source>
        <dbReference type="EMBL" id="GGH86806.1"/>
    </source>
</evidence>
<dbReference type="SUPFAM" id="SSF53756">
    <property type="entry name" value="UDP-Glycosyltransferase/glycogen phosphorylase"/>
    <property type="match status" value="1"/>
</dbReference>
<dbReference type="Gene3D" id="3.40.50.2000">
    <property type="entry name" value="Glycogen Phosphorylase B"/>
    <property type="match status" value="2"/>
</dbReference>
<dbReference type="Proteomes" id="UP000637774">
    <property type="component" value="Unassembled WGS sequence"/>
</dbReference>
<dbReference type="EMBL" id="BMGY01000021">
    <property type="protein sequence ID" value="GGH86806.1"/>
    <property type="molecule type" value="Genomic_DNA"/>
</dbReference>
<dbReference type="CDD" id="cd03801">
    <property type="entry name" value="GT4_PimA-like"/>
    <property type="match status" value="1"/>
</dbReference>
<name>A0ABQ2A8E3_9BACT</name>
<proteinExistence type="predicted"/>
<evidence type="ECO:0000259" key="2">
    <source>
        <dbReference type="Pfam" id="PF00534"/>
    </source>
</evidence>
<feature type="region of interest" description="Disordered" evidence="1">
    <location>
        <begin position="422"/>
        <end position="450"/>
    </location>
</feature>
<evidence type="ECO:0000256" key="1">
    <source>
        <dbReference type="SAM" id="MobiDB-lite"/>
    </source>
</evidence>
<accession>A0ABQ2A8E3</accession>
<dbReference type="InterPro" id="IPR050194">
    <property type="entry name" value="Glycosyltransferase_grp1"/>
</dbReference>